<keyword evidence="4" id="KW-0010">Activator</keyword>
<evidence type="ECO:0000256" key="5">
    <source>
        <dbReference type="ARBA" id="ARBA00024867"/>
    </source>
</evidence>
<dbReference type="Gene3D" id="2.40.50.1020">
    <property type="entry name" value="LytTr DNA-binding domain"/>
    <property type="match status" value="1"/>
</dbReference>
<keyword evidence="3" id="KW-0902">Two-component regulatory system</keyword>
<evidence type="ECO:0000256" key="7">
    <source>
        <dbReference type="PROSITE-ProRule" id="PRU00169"/>
    </source>
</evidence>
<keyword evidence="2" id="KW-0963">Cytoplasm</keyword>
<comment type="function">
    <text evidence="6">Required for high-level post-exponential phase expression of a series of secreted proteins.</text>
</comment>
<reference evidence="10" key="2">
    <citation type="submission" date="2021-04" db="EMBL/GenBank/DDBJ databases">
        <authorList>
            <person name="Gilroy R."/>
        </authorList>
    </citation>
    <scope>NUCLEOTIDE SEQUENCE</scope>
    <source>
        <strain evidence="10">ChiSjej1B19-8411</strain>
    </source>
</reference>
<dbReference type="PANTHER" id="PTHR37299">
    <property type="entry name" value="TRANSCRIPTIONAL REGULATOR-RELATED"/>
    <property type="match status" value="1"/>
</dbReference>
<accession>A0A9D2B3Y0</accession>
<keyword evidence="7" id="KW-0597">Phosphoprotein</keyword>
<evidence type="ECO:0000256" key="6">
    <source>
        <dbReference type="ARBA" id="ARBA00037164"/>
    </source>
</evidence>
<dbReference type="Pfam" id="PF04397">
    <property type="entry name" value="LytTR"/>
    <property type="match status" value="1"/>
</dbReference>
<reference evidence="10" key="1">
    <citation type="journal article" date="2021" name="PeerJ">
        <title>Extensive microbial diversity within the chicken gut microbiome revealed by metagenomics and culture.</title>
        <authorList>
            <person name="Gilroy R."/>
            <person name="Ravi A."/>
            <person name="Getino M."/>
            <person name="Pursley I."/>
            <person name="Horton D.L."/>
            <person name="Alikhan N.F."/>
            <person name="Baker D."/>
            <person name="Gharbi K."/>
            <person name="Hall N."/>
            <person name="Watson M."/>
            <person name="Adriaenssens E.M."/>
            <person name="Foster-Nyarko E."/>
            <person name="Jarju S."/>
            <person name="Secka A."/>
            <person name="Antonio M."/>
            <person name="Oren A."/>
            <person name="Chaudhuri R.R."/>
            <person name="La Ragione R."/>
            <person name="Hildebrand F."/>
            <person name="Pallen M.J."/>
        </authorList>
    </citation>
    <scope>NUCLEOTIDE SEQUENCE</scope>
    <source>
        <strain evidence="10">ChiSjej1B19-8411</strain>
    </source>
</reference>
<evidence type="ECO:0000313" key="11">
    <source>
        <dbReference type="Proteomes" id="UP000886817"/>
    </source>
</evidence>
<dbReference type="AlphaFoldDB" id="A0A9D2B3Y0"/>
<evidence type="ECO:0000256" key="1">
    <source>
        <dbReference type="ARBA" id="ARBA00018672"/>
    </source>
</evidence>
<evidence type="ECO:0000256" key="2">
    <source>
        <dbReference type="ARBA" id="ARBA00022490"/>
    </source>
</evidence>
<organism evidence="10 11">
    <name type="scientific">Candidatus Blautia gallistercoris</name>
    <dbReference type="NCBI Taxonomy" id="2838490"/>
    <lineage>
        <taxon>Bacteria</taxon>
        <taxon>Bacillati</taxon>
        <taxon>Bacillota</taxon>
        <taxon>Clostridia</taxon>
        <taxon>Lachnospirales</taxon>
        <taxon>Lachnospiraceae</taxon>
        <taxon>Blautia</taxon>
    </lineage>
</organism>
<gene>
    <name evidence="10" type="ORF">IAA45_11280</name>
</gene>
<feature type="domain" description="HTH LytTR-type" evidence="9">
    <location>
        <begin position="141"/>
        <end position="196"/>
    </location>
</feature>
<comment type="caution">
    <text evidence="10">The sequence shown here is derived from an EMBL/GenBank/DDBJ whole genome shotgun (WGS) entry which is preliminary data.</text>
</comment>
<sequence length="238" mass="27886">MLRIGICDDEKQVREELYLILEQILHRKENDLYIEEFASGEETLSYMLEEHPGELDLLFLDIEMPGMGGMETARRLRKQDKKVILVFVTGYQDYVFDGYQMDALDYVMKPVKTARLRAVLQRALGKLHQQDVEMYVIQNTEGIYRIPREQILYFYSERRKVTAVTAAREYAFYGKLDEVEQNLGNGFVRIHQRYLVRARAVDRVEDGQVWMGDQSLPISRGFHQKAMLEFVQVMLGGE</sequence>
<dbReference type="InterPro" id="IPR007492">
    <property type="entry name" value="LytTR_DNA-bd_dom"/>
</dbReference>
<feature type="modified residue" description="4-aspartylphosphate" evidence="7">
    <location>
        <position position="61"/>
    </location>
</feature>
<name>A0A9D2B3Y0_9FIRM</name>
<dbReference type="GO" id="GO:0000156">
    <property type="term" value="F:phosphorelay response regulator activity"/>
    <property type="evidence" value="ECO:0007669"/>
    <property type="project" value="InterPro"/>
</dbReference>
<dbReference type="PROSITE" id="PS50930">
    <property type="entry name" value="HTH_LYTTR"/>
    <property type="match status" value="1"/>
</dbReference>
<dbReference type="PANTHER" id="PTHR37299:SF3">
    <property type="entry name" value="STAGE 0 SPORULATION PROTEIN A HOMOLOG"/>
    <property type="match status" value="1"/>
</dbReference>
<dbReference type="InterPro" id="IPR001789">
    <property type="entry name" value="Sig_transdc_resp-reg_receiver"/>
</dbReference>
<comment type="function">
    <text evidence="5">May play the central regulatory role in sporulation. It may be an element of the effector pathway responsible for the activation of sporulation genes in response to nutritional stress. Spo0A may act in concert with spo0H (a sigma factor) to control the expression of some genes that are critical to the sporulation process.</text>
</comment>
<dbReference type="Pfam" id="PF00072">
    <property type="entry name" value="Response_reg"/>
    <property type="match status" value="1"/>
</dbReference>
<dbReference type="PROSITE" id="PS50110">
    <property type="entry name" value="RESPONSE_REGULATORY"/>
    <property type="match status" value="1"/>
</dbReference>
<evidence type="ECO:0000259" key="9">
    <source>
        <dbReference type="PROSITE" id="PS50930"/>
    </source>
</evidence>
<dbReference type="SMART" id="SM00850">
    <property type="entry name" value="LytTR"/>
    <property type="match status" value="1"/>
</dbReference>
<evidence type="ECO:0000313" key="10">
    <source>
        <dbReference type="EMBL" id="HIX60278.1"/>
    </source>
</evidence>
<dbReference type="InterPro" id="IPR046947">
    <property type="entry name" value="LytR-like"/>
</dbReference>
<feature type="domain" description="Response regulatory" evidence="8">
    <location>
        <begin position="3"/>
        <end position="124"/>
    </location>
</feature>
<dbReference type="SMART" id="SM00448">
    <property type="entry name" value="REC"/>
    <property type="match status" value="1"/>
</dbReference>
<keyword evidence="10" id="KW-0238">DNA-binding</keyword>
<evidence type="ECO:0000256" key="3">
    <source>
        <dbReference type="ARBA" id="ARBA00023012"/>
    </source>
</evidence>
<dbReference type="InterPro" id="IPR011006">
    <property type="entry name" value="CheY-like_superfamily"/>
</dbReference>
<dbReference type="GO" id="GO:0003677">
    <property type="term" value="F:DNA binding"/>
    <property type="evidence" value="ECO:0007669"/>
    <property type="project" value="UniProtKB-KW"/>
</dbReference>
<dbReference type="Proteomes" id="UP000886817">
    <property type="component" value="Unassembled WGS sequence"/>
</dbReference>
<evidence type="ECO:0000259" key="8">
    <source>
        <dbReference type="PROSITE" id="PS50110"/>
    </source>
</evidence>
<protein>
    <recommendedName>
        <fullName evidence="1">Stage 0 sporulation protein A homolog</fullName>
    </recommendedName>
</protein>
<evidence type="ECO:0000256" key="4">
    <source>
        <dbReference type="ARBA" id="ARBA00023159"/>
    </source>
</evidence>
<dbReference type="EMBL" id="DXEX01000242">
    <property type="protein sequence ID" value="HIX60278.1"/>
    <property type="molecule type" value="Genomic_DNA"/>
</dbReference>
<dbReference type="SUPFAM" id="SSF52172">
    <property type="entry name" value="CheY-like"/>
    <property type="match status" value="1"/>
</dbReference>
<dbReference type="Gene3D" id="3.40.50.2300">
    <property type="match status" value="1"/>
</dbReference>
<proteinExistence type="predicted"/>